<evidence type="ECO:0000313" key="1">
    <source>
        <dbReference type="EMBL" id="AGF48001.1"/>
    </source>
</evidence>
<evidence type="ECO:0000313" key="2">
    <source>
        <dbReference type="Proteomes" id="UP000011686"/>
    </source>
</evidence>
<dbReference type="Proteomes" id="UP000011686">
    <property type="component" value="Chromosome"/>
</dbReference>
<protein>
    <submittedName>
        <fullName evidence="1">Uncharacterized protein</fullName>
    </submittedName>
</protein>
<reference evidence="1 2" key="1">
    <citation type="journal article" date="2013" name="Genome Biol. Evol.">
        <title>Genome evolution and phylogenomic analysis of candidatus kinetoplastibacterium, the betaproteobacterial endosymbionts of strigomonas and angomonas.</title>
        <authorList>
            <person name="Alves J.M."/>
            <person name="Serrano M.G."/>
            <person name="Maia da Silva F."/>
            <person name="Voegtly L.J."/>
            <person name="Matveyev A.V."/>
            <person name="Teixeira M.M."/>
            <person name="Camargo E.P."/>
            <person name="Buck G.A."/>
        </authorList>
    </citation>
    <scope>NUCLEOTIDE SEQUENCE [LARGE SCALE GENOMIC DNA]</scope>
    <source>
        <strain evidence="1 2">TCC036E</strain>
    </source>
</reference>
<dbReference type="AlphaFoldDB" id="M1LV79"/>
<accession>M1LV79</accession>
<dbReference type="KEGG" id="kct:CDEE_0177"/>
<name>M1LV79_9PROT</name>
<sequence>MMHERINGEAFYKFLESLFLAKFNPNLLFYNNIRDQNW</sequence>
<organism evidence="1 2">
    <name type="scientific">Candidatus Kinetoplastidibacterium crithidiae TCC036E</name>
    <dbReference type="NCBI Taxonomy" id="1208918"/>
    <lineage>
        <taxon>Bacteria</taxon>
        <taxon>Pseudomonadati</taxon>
        <taxon>Pseudomonadota</taxon>
        <taxon>Betaproteobacteria</taxon>
        <taxon>Candidatus Kinetoplastidibacterium</taxon>
    </lineage>
</organism>
<gene>
    <name evidence="1" type="ORF">CDEE_0177</name>
</gene>
<proteinExistence type="predicted"/>
<dbReference type="EMBL" id="CP003804">
    <property type="protein sequence ID" value="AGF48001.1"/>
    <property type="molecule type" value="Genomic_DNA"/>
</dbReference>
<dbReference type="STRING" id="1208918.CDEE_0177"/>
<keyword evidence="2" id="KW-1185">Reference proteome</keyword>
<dbReference type="HOGENOM" id="CLU_3326067_0_0_4"/>